<sequence>MNSASSYVYTALHEPDRTIRLIKIVSIEPHICCELIVVPIETAPIFSALSYVWGDTNITDTIYLHDRPIQVTINLVNALRDVMRHWSEGEYTDDGDNQWLWADAICINQNNTGEKNHQVPLMEKIYSGAARVFAWLGVESKEGCAGIDAINVISNETSKLPGVEVLLSKIEDGSFDPRVPGDLKKEDPAILMSAASITWLVEHHAKSTASNPAVDLFDKMQNLFSLPYWSRIWVFQETVLAQEVIIICGKRTTDWSTVCNVLLWIFAVRECHSVTNRPHEVAIVDWFALVTGLTAVTRCGLICYARWASKRLQFSKTNPLSDDAAAYAFMARYLSIDAHNYRATDPKDYVYSMRAVVGSHIHTDYSPDYTVAQVYHDYVREWFEVKIGPSRQQIRAIAFCNLWFLQLAGVGYSMRSIPGLPSWAPNFMGAAELDTKEAKLISRLDGDCAQGVFPSTMVIPRLLNSTLECTAAIVAEIDAISPAIYSHEMVWERVAKGHEWLLWIYQRFVYLERYEGHGEGYIMFKDIVYALSATHKVDMDVRLGSYEQLLLNDLQYAFEISTGLSPEDFYDSLRLKPHTTAIQSAKSPLERIQRPWEEADSSTYVNQNEAEAGHVVTWVSMLLGANRLRLVQLDRHHCGLFPPLIQKGDTLAILEGYSLPVVLRRSGESYVFVGGCNVPMLSDPKKNKKLLETGQARLERINII</sequence>
<dbReference type="PANTHER" id="PTHR24148">
    <property type="entry name" value="ANKYRIN REPEAT DOMAIN-CONTAINING PROTEIN 39 HOMOLOG-RELATED"/>
    <property type="match status" value="1"/>
</dbReference>
<proteinExistence type="predicted"/>
<reference evidence="2" key="1">
    <citation type="journal article" date="2021" name="Nat. Commun.">
        <title>Genetic determinants of endophytism in the Arabidopsis root mycobiome.</title>
        <authorList>
            <person name="Mesny F."/>
            <person name="Miyauchi S."/>
            <person name="Thiergart T."/>
            <person name="Pickel B."/>
            <person name="Atanasova L."/>
            <person name="Karlsson M."/>
            <person name="Huettel B."/>
            <person name="Barry K.W."/>
            <person name="Haridas S."/>
            <person name="Chen C."/>
            <person name="Bauer D."/>
            <person name="Andreopoulos W."/>
            <person name="Pangilinan J."/>
            <person name="LaButti K."/>
            <person name="Riley R."/>
            <person name="Lipzen A."/>
            <person name="Clum A."/>
            <person name="Drula E."/>
            <person name="Henrissat B."/>
            <person name="Kohler A."/>
            <person name="Grigoriev I.V."/>
            <person name="Martin F.M."/>
            <person name="Hacquard S."/>
        </authorList>
    </citation>
    <scope>NUCLEOTIDE SEQUENCE</scope>
    <source>
        <strain evidence="2">MPI-SDFR-AT-0120</strain>
    </source>
</reference>
<dbReference type="Pfam" id="PF06985">
    <property type="entry name" value="HET"/>
    <property type="match status" value="1"/>
</dbReference>
<organism evidence="2 3">
    <name type="scientific">Paraphoma chrysanthemicola</name>
    <dbReference type="NCBI Taxonomy" id="798071"/>
    <lineage>
        <taxon>Eukaryota</taxon>
        <taxon>Fungi</taxon>
        <taxon>Dikarya</taxon>
        <taxon>Ascomycota</taxon>
        <taxon>Pezizomycotina</taxon>
        <taxon>Dothideomycetes</taxon>
        <taxon>Pleosporomycetidae</taxon>
        <taxon>Pleosporales</taxon>
        <taxon>Pleosporineae</taxon>
        <taxon>Phaeosphaeriaceae</taxon>
        <taxon>Paraphoma</taxon>
    </lineage>
</organism>
<evidence type="ECO:0000313" key="3">
    <source>
        <dbReference type="Proteomes" id="UP000813461"/>
    </source>
</evidence>
<dbReference type="OrthoDB" id="2157530at2759"/>
<gene>
    <name evidence="2" type="ORF">FB567DRAFT_516676</name>
</gene>
<dbReference type="AlphaFoldDB" id="A0A8K0W2M4"/>
<accession>A0A8K0W2M4</accession>
<protein>
    <submittedName>
        <fullName evidence="2">Heterokaryon incompatibility protein-domain-containing protein</fullName>
    </submittedName>
</protein>
<name>A0A8K0W2M4_9PLEO</name>
<comment type="caution">
    <text evidence="2">The sequence shown here is derived from an EMBL/GenBank/DDBJ whole genome shotgun (WGS) entry which is preliminary data.</text>
</comment>
<dbReference type="InterPro" id="IPR052895">
    <property type="entry name" value="HetReg/Transcr_Mod"/>
</dbReference>
<evidence type="ECO:0000259" key="1">
    <source>
        <dbReference type="Pfam" id="PF06985"/>
    </source>
</evidence>
<dbReference type="InterPro" id="IPR010730">
    <property type="entry name" value="HET"/>
</dbReference>
<keyword evidence="3" id="KW-1185">Reference proteome</keyword>
<dbReference type="PANTHER" id="PTHR24148:SF73">
    <property type="entry name" value="HET DOMAIN PROTEIN (AFU_ORTHOLOGUE AFUA_8G01020)"/>
    <property type="match status" value="1"/>
</dbReference>
<dbReference type="EMBL" id="JAGMVJ010000003">
    <property type="protein sequence ID" value="KAH7092179.1"/>
    <property type="molecule type" value="Genomic_DNA"/>
</dbReference>
<evidence type="ECO:0000313" key="2">
    <source>
        <dbReference type="EMBL" id="KAH7092179.1"/>
    </source>
</evidence>
<feature type="domain" description="Heterokaryon incompatibility" evidence="1">
    <location>
        <begin position="46"/>
        <end position="237"/>
    </location>
</feature>
<dbReference type="Proteomes" id="UP000813461">
    <property type="component" value="Unassembled WGS sequence"/>
</dbReference>